<feature type="domain" description="RNase H type-1" evidence="3">
    <location>
        <begin position="2"/>
        <end position="76"/>
    </location>
</feature>
<dbReference type="InterPro" id="IPR002156">
    <property type="entry name" value="RNaseH_domain"/>
</dbReference>
<organism evidence="4 5">
    <name type="scientific">Brassica napus</name>
    <name type="common">Rape</name>
    <dbReference type="NCBI Taxonomy" id="3708"/>
    <lineage>
        <taxon>Eukaryota</taxon>
        <taxon>Viridiplantae</taxon>
        <taxon>Streptophyta</taxon>
        <taxon>Embryophyta</taxon>
        <taxon>Tracheophyta</taxon>
        <taxon>Spermatophyta</taxon>
        <taxon>Magnoliopsida</taxon>
        <taxon>eudicotyledons</taxon>
        <taxon>Gunneridae</taxon>
        <taxon>Pentapetalae</taxon>
        <taxon>rosids</taxon>
        <taxon>malvids</taxon>
        <taxon>Brassicales</taxon>
        <taxon>Brassicaceae</taxon>
        <taxon>Brassiceae</taxon>
        <taxon>Brassica</taxon>
    </lineage>
</organism>
<evidence type="ECO:0000256" key="1">
    <source>
        <dbReference type="SAM" id="MobiDB-lite"/>
    </source>
</evidence>
<accession>A0ABQ8AY95</accession>
<name>A0ABQ8AY95_BRANA</name>
<dbReference type="InterPro" id="IPR036397">
    <property type="entry name" value="RNaseH_sf"/>
</dbReference>
<evidence type="ECO:0000313" key="4">
    <source>
        <dbReference type="EMBL" id="KAH0897540.1"/>
    </source>
</evidence>
<dbReference type="PANTHER" id="PTHR33429">
    <property type="entry name" value="OS02G0708000 PROTEIN-RELATED"/>
    <property type="match status" value="1"/>
</dbReference>
<dbReference type="Gene3D" id="3.30.420.10">
    <property type="entry name" value="Ribonuclease H-like superfamily/Ribonuclease H"/>
    <property type="match status" value="1"/>
</dbReference>
<evidence type="ECO:0000313" key="5">
    <source>
        <dbReference type="Proteomes" id="UP000824890"/>
    </source>
</evidence>
<keyword evidence="2" id="KW-1133">Transmembrane helix</keyword>
<dbReference type="InterPro" id="IPR044730">
    <property type="entry name" value="RNase_H-like_dom_plant"/>
</dbReference>
<reference evidence="4 5" key="1">
    <citation type="submission" date="2021-05" db="EMBL/GenBank/DDBJ databases">
        <title>Genome Assembly of Synthetic Allotetraploid Brassica napus Reveals Homoeologous Exchanges between Subgenomes.</title>
        <authorList>
            <person name="Davis J.T."/>
        </authorList>
    </citation>
    <scope>NUCLEOTIDE SEQUENCE [LARGE SCALE GENOMIC DNA]</scope>
    <source>
        <strain evidence="5">cv. Da-Ae</strain>
        <tissue evidence="4">Seedling</tissue>
    </source>
</reference>
<evidence type="ECO:0000256" key="2">
    <source>
        <dbReference type="SAM" id="Phobius"/>
    </source>
</evidence>
<proteinExistence type="predicted"/>
<feature type="compositionally biased region" description="Basic and acidic residues" evidence="1">
    <location>
        <begin position="168"/>
        <end position="203"/>
    </location>
</feature>
<protein>
    <recommendedName>
        <fullName evidence="3">RNase H type-1 domain-containing protein</fullName>
    </recommendedName>
</protein>
<comment type="caution">
    <text evidence="4">The sequence shown here is derived from an EMBL/GenBank/DDBJ whole genome shotgun (WGS) entry which is preliminary data.</text>
</comment>
<dbReference type="EMBL" id="JAGKQM010000012">
    <property type="protein sequence ID" value="KAH0897540.1"/>
    <property type="molecule type" value="Genomic_DNA"/>
</dbReference>
<dbReference type="SUPFAM" id="SSF53098">
    <property type="entry name" value="Ribonuclease H-like"/>
    <property type="match status" value="1"/>
</dbReference>
<dbReference type="Pfam" id="PF13456">
    <property type="entry name" value="RVT_3"/>
    <property type="match status" value="1"/>
</dbReference>
<keyword evidence="2" id="KW-0812">Transmembrane</keyword>
<dbReference type="CDD" id="cd06222">
    <property type="entry name" value="RNase_H_like"/>
    <property type="match status" value="1"/>
</dbReference>
<keyword evidence="5" id="KW-1185">Reference proteome</keyword>
<dbReference type="PANTHER" id="PTHR33429:SF39">
    <property type="entry name" value="TRANSMEMBRANE PROTEIN"/>
    <property type="match status" value="1"/>
</dbReference>
<feature type="transmembrane region" description="Helical" evidence="2">
    <location>
        <begin position="130"/>
        <end position="153"/>
    </location>
</feature>
<sequence>MAMREAVSSCSTLENRTVRFESNSVQLIKALNSGNFGLELYGVISDILSFVANFENVSFVWIPRERNFLADNLAKVALSVPNTLFPESQSKPNPPKMADQQQQFQQPLIVYPSSSSSYAPPSSSGSSGSFGTAFIVLAAILILAALACVFGRLCNRGRKDHKNNNKASKHEKPSSKKSREIRPVEREPRQRGDDLELGFDIKRPGPMSKPSGRNGGDIEFGFDNKKGGGKKGPAPVTKHGVRSK</sequence>
<evidence type="ECO:0000259" key="3">
    <source>
        <dbReference type="Pfam" id="PF13456"/>
    </source>
</evidence>
<dbReference type="Proteomes" id="UP000824890">
    <property type="component" value="Unassembled WGS sequence"/>
</dbReference>
<dbReference type="InterPro" id="IPR012337">
    <property type="entry name" value="RNaseH-like_sf"/>
</dbReference>
<feature type="region of interest" description="Disordered" evidence="1">
    <location>
        <begin position="157"/>
        <end position="244"/>
    </location>
</feature>
<gene>
    <name evidence="4" type="ORF">HID58_047108</name>
</gene>
<keyword evidence="2" id="KW-0472">Membrane</keyword>